<comment type="caution">
    <text evidence="6">The sequence shown here is derived from an EMBL/GenBank/DDBJ whole genome shotgun (WGS) entry which is preliminary data.</text>
</comment>
<evidence type="ECO:0000256" key="2">
    <source>
        <dbReference type="PROSITE-ProRule" id="PRU00235"/>
    </source>
</evidence>
<dbReference type="PROSITE" id="PS50012">
    <property type="entry name" value="RCC1_3"/>
    <property type="match status" value="2"/>
</dbReference>
<dbReference type="PRINTS" id="PR01217">
    <property type="entry name" value="PRICHEXTENSN"/>
</dbReference>
<feature type="repeat" description="RCC1" evidence="2">
    <location>
        <begin position="2348"/>
        <end position="2407"/>
    </location>
</feature>
<name>A0A835WF38_CHLIN</name>
<reference evidence="6" key="1">
    <citation type="journal article" date="2020" name="bioRxiv">
        <title>Comparative genomics of Chlamydomonas.</title>
        <authorList>
            <person name="Craig R.J."/>
            <person name="Hasan A.R."/>
            <person name="Ness R.W."/>
            <person name="Keightley P.D."/>
        </authorList>
    </citation>
    <scope>NUCLEOTIDE SEQUENCE</scope>
    <source>
        <strain evidence="6">SAG 7.73</strain>
    </source>
</reference>
<dbReference type="PANTHER" id="PTHR45982">
    <property type="entry name" value="REGULATOR OF CHROMOSOME CONDENSATION"/>
    <property type="match status" value="1"/>
</dbReference>
<evidence type="ECO:0000259" key="5">
    <source>
        <dbReference type="PROSITE" id="PS50287"/>
    </source>
</evidence>
<dbReference type="EMBL" id="JAEHOC010000001">
    <property type="protein sequence ID" value="KAG2446354.1"/>
    <property type="molecule type" value="Genomic_DNA"/>
</dbReference>
<feature type="signal peptide" evidence="4">
    <location>
        <begin position="1"/>
        <end position="30"/>
    </location>
</feature>
<feature type="region of interest" description="Disordered" evidence="3">
    <location>
        <begin position="534"/>
        <end position="570"/>
    </location>
</feature>
<proteinExistence type="predicted"/>
<feature type="region of interest" description="Disordered" evidence="3">
    <location>
        <begin position="1119"/>
        <end position="1222"/>
    </location>
</feature>
<evidence type="ECO:0000256" key="3">
    <source>
        <dbReference type="SAM" id="MobiDB-lite"/>
    </source>
</evidence>
<dbReference type="Gene3D" id="3.30.60.30">
    <property type="match status" value="1"/>
</dbReference>
<protein>
    <recommendedName>
        <fullName evidence="5">SRCR domain-containing protein</fullName>
    </recommendedName>
</protein>
<feature type="compositionally biased region" description="Gly residues" evidence="3">
    <location>
        <begin position="870"/>
        <end position="883"/>
    </location>
</feature>
<evidence type="ECO:0000256" key="4">
    <source>
        <dbReference type="SAM" id="SignalP"/>
    </source>
</evidence>
<feature type="region of interest" description="Disordered" evidence="3">
    <location>
        <begin position="869"/>
        <end position="895"/>
    </location>
</feature>
<dbReference type="InterPro" id="IPR051553">
    <property type="entry name" value="Ran_GTPase-activating"/>
</dbReference>
<dbReference type="SUPFAM" id="SSF50985">
    <property type="entry name" value="RCC1/BLIP-II"/>
    <property type="match status" value="2"/>
</dbReference>
<feature type="compositionally biased region" description="Low complexity" evidence="3">
    <location>
        <begin position="1727"/>
        <end position="1737"/>
    </location>
</feature>
<dbReference type="Pfam" id="PF05548">
    <property type="entry name" value="Peptidase_M11"/>
    <property type="match status" value="2"/>
</dbReference>
<dbReference type="SUPFAM" id="SSF56487">
    <property type="entry name" value="SRCR-like"/>
    <property type="match status" value="1"/>
</dbReference>
<sequence length="2701" mass="277070">MKMLGTKLDLSRLLFAIVVATLTVSQGTRAQDAGELAGGDNPPPDAPPPGLPPPPALPPSPAPPWPPGTNRTALYGRLDYITAGSEGPYYVLVQLLRDGTSQETGVVFVVGYDTPALVQKLRMARSAFAGSLVTVTCQLDHAGRRCMEVLAVAQDGQMSGGGAGTPQPPLAVGGSESALAVITTVACGTDTVPMDKEEVRRRYGDYNDFFRACSYGTYGIDLDNLTIAIATLKCEAQLCASGSGTALADAARAATDSSLYNSASTRSYMLLPETATGALGCHWNGMSVQALRQVFLRMPPLWLALHEWLHLYGMQHAGLATRLLEPVQGNDERDVTSAMGMDCGSSEAGLCTDGVLVNRVCPNAPQLYYLGWATFMPGGDLNSTSMQPGRRLKFRLPAQSLNSSSLIRIRPDWLGGKQTHNLYLSYRAAAGGDQDLDKVAGGQYAGKVLIHQIEVANDVQYSGGTTSQHGQTQLVTGNFVVSPVGGFTDLKAISTVVRAQVVDLFTDSQAAGDGGGPPAYVDVVLCRYTVSATQECPRDSPPPPPQPSPPLAPSPPPPPRPPPPPPPPVQRNVVGTLAWMPGLFTNSSYGLTTDSDLAYYVLELDRVQHPRVAGGVRYLRLSGASLLGAVRAALGGETRLLQLLRSRLGLACALDVAGRVCTVLPGGFRLLQRGNRTSMTAAAGAPPPLPGQGWVGKRSVTLMVLAAQPGASCNIAGNFQLPSRAKDIRDRLGSNTQPDDLSDAIAACSGGAMTIDTSFNSFWDVRTLDCAAPGYQDLADAFQRCDAERIAEAVEFQAASEFPNLPVAPDVLWLYMLPRLAAPAGCDWLGRGHMGGNAVWLVAGEDGYSDDSLLMKTLLLPWGMRPSSLGDGGQGADTTGLGGDPTSPLGSAASFRTCPSAPEMARLGWLAPATDPRITRMRQGAAGAPPLVAQVSPLGPAMAATSAGGGGISDPAAAAAVVGAAAVRIDPSAWLLGGDQQVGDPVVLYLSYRVEQLAVDAMADTAIDGAYDRKVTVHQTSLATDIDLDSWQDGNTVLLGALTADVAAGGGVGWQPPPAAGDTSGVSGGGRPLPQQWVVLTSFQVVLRMLAEEEVAADPLTASATVSICRYVNSWEAECPPPQPATPPSLPPPVPPSPAPPSPPPSPPPPQPSPNPPSPIPPSPSPPAPKPPRPPPPPKPSPPPRPFPPQPPPQPPSPEPPSPPSPEYVDLPPSAAQSAMSCSGLADGVGGLEDDWPLVTDNADYVARQIPRMSVWSDGRLLRRLEVWYSDDGLVVGQHGNSSFSSRSTFTAQTNGARITGFGVCCAPAAAATAVAIGGGTVAATAAATMEGSASAGARGPLALAGLIVSSPTRNWTLASSSSGCTLSGTSGSSSPIYSYSWAPQPPSPTPSYPPAPPPSPPPYPPAAPPPAYPPSYPPAYPPAYPPHPPGPPPPYPSPSLYPPPPPYPPPAPSYPSPAYPPAPPYPPHPDPPTAPEPPSHAPPPPDLSPPASRPTPGSPSSPDRLQPPPPRGPAPTPTGPAPPSPSPPDTPAGPAPPFTPPPAPAPPPRRAPGCPCPRILAPVCAGNVTYSNSCVARCFGVKIDYEAECNPKWCPVALMADPAVAVPGSFKTSCENCTVVPVGGSSGSGGACTLTCRCRAVSGLPRTTTLDLAGACAPGGAEVANLDGVLVCPPPAVLPPRPGALDPPAVSPPPPPPPPPPRQPLPSPSGKWRRMRVEQPPGALLQSAPPSRQASAPPSPASPQQRPPVPMQLSPPPPPPPQPQPTPPTVCPAVVGYLAIPDADPRGTILGKAPPATRADGSVVWDAQAAAVVAAVCSDVAACAGFNDKGELLTSVAASNKTLQGSCVYARVASLDLPPDPPLAFTSCPAVPGYSAAWGRQHADDDLPGVGQLNLTAYDPASALLMATECERLSECAGFSVEAAASGIIMRLKQQLTPTTASAQDACLYERMPGLRVVSGRDGAVRLVGGGGSPAAAEGRLEIAANGTFGTACSSGFPADAASLVCNQLGFNSSSSSSVGAAAEVYTDGGGHGSMATVYMEDVRCNTSTARKLDQCQSAARADMRCDHNQDVGIRCASATDRIEAGQCMPENACRRSPSGQIYMCLQPSGGIALYKGRPACQLPYAKIAPTFRSPGPYQLCMSDFDGTLYLKDGKDDRSWQALVPLVLRYSAGTAQLGSAAPTSFVAVVTDDGMLAVLSPAGERIWNHTSAVSTPFVIQALPEPAAAQLAAGHSHTCALLSNCDPPGLIKCFGSNEWGQLGRADSSIFMSAIGDGPGEMEDARLLPAWLGGGSTPGITNIVDIGAIQGGWQGSTLPPPPAAAQRPLLGARAVASGLGNHTCALLANSSVKCWGQNGAGQLGLGHTMDVGRDPAALGDALPAVDLGAGVNVSALAVGGAFTCALLQGGAGVKCWGDNSEGQLGQGNLVARGGRIADELADMPVVRLSLPVTAIAAGYAFACALLQPNSRIKCWGSNTHGQLGQQRGSPSVGGSSADLGNALHAANDGDGVFPNEALYLPTAITAGYAHACALVEPGGRALCWGDNRYGQLGIGSTDPSRGNIAYGSKTQPVALGSGLRAVAVVAGGFHTCALLRYALRDDGTRLVKCWGRNDAGQLGQGDTRGRGSSPADMGDALRAVNLGEGFVPTSIAAGMLHTCVQMEPCGSVKCFGANAAGALGQGDTDGRGSTPSAMGSSLLPVQL</sequence>
<dbReference type="Pfam" id="PF00530">
    <property type="entry name" value="SRCR"/>
    <property type="match status" value="1"/>
</dbReference>
<dbReference type="InterPro" id="IPR001190">
    <property type="entry name" value="SRCR"/>
</dbReference>
<dbReference type="CDD" id="cd00104">
    <property type="entry name" value="KAZAL_FS"/>
    <property type="match status" value="1"/>
</dbReference>
<feature type="region of interest" description="Disordered" evidence="3">
    <location>
        <begin position="32"/>
        <end position="69"/>
    </location>
</feature>
<dbReference type="InterPro" id="IPR009091">
    <property type="entry name" value="RCC1/BLIP-II"/>
</dbReference>
<dbReference type="GO" id="GO:0005737">
    <property type="term" value="C:cytoplasm"/>
    <property type="evidence" value="ECO:0007669"/>
    <property type="project" value="TreeGrafter"/>
</dbReference>
<dbReference type="OrthoDB" id="538768at2759"/>
<organism evidence="6 7">
    <name type="scientific">Chlamydomonas incerta</name>
    <dbReference type="NCBI Taxonomy" id="51695"/>
    <lineage>
        <taxon>Eukaryota</taxon>
        <taxon>Viridiplantae</taxon>
        <taxon>Chlorophyta</taxon>
        <taxon>core chlorophytes</taxon>
        <taxon>Chlorophyceae</taxon>
        <taxon>CS clade</taxon>
        <taxon>Chlamydomonadales</taxon>
        <taxon>Chlamydomonadaceae</taxon>
        <taxon>Chlamydomonas</taxon>
    </lineage>
</organism>
<keyword evidence="1" id="KW-1015">Disulfide bond</keyword>
<feature type="compositionally biased region" description="Pro residues" evidence="3">
    <location>
        <begin position="1119"/>
        <end position="1206"/>
    </location>
</feature>
<feature type="region of interest" description="Disordered" evidence="3">
    <location>
        <begin position="1462"/>
        <end position="1551"/>
    </location>
</feature>
<feature type="compositionally biased region" description="Pro residues" evidence="3">
    <location>
        <begin position="1738"/>
        <end position="1771"/>
    </location>
</feature>
<accession>A0A835WF38</accession>
<feature type="repeat" description="RCC1" evidence="2">
    <location>
        <begin position="2537"/>
        <end position="2595"/>
    </location>
</feature>
<evidence type="ECO:0000313" key="6">
    <source>
        <dbReference type="EMBL" id="KAG2446354.1"/>
    </source>
</evidence>
<evidence type="ECO:0000256" key="1">
    <source>
        <dbReference type="ARBA" id="ARBA00023157"/>
    </source>
</evidence>
<dbReference type="SMART" id="SM00202">
    <property type="entry name" value="SR"/>
    <property type="match status" value="1"/>
</dbReference>
<feature type="compositionally biased region" description="Pro residues" evidence="3">
    <location>
        <begin position="41"/>
        <end position="67"/>
    </location>
</feature>
<feature type="domain" description="SRCR" evidence="5">
    <location>
        <begin position="1966"/>
        <end position="2078"/>
    </location>
</feature>
<gene>
    <name evidence="6" type="ORF">HXX76_000941</name>
</gene>
<dbReference type="Gene3D" id="2.130.10.30">
    <property type="entry name" value="Regulator of chromosome condensation 1/beta-lactamase-inhibitor protein II"/>
    <property type="match status" value="2"/>
</dbReference>
<feature type="region of interest" description="Disordered" evidence="3">
    <location>
        <begin position="2680"/>
        <end position="2701"/>
    </location>
</feature>
<dbReference type="Pfam" id="PF13540">
    <property type="entry name" value="RCC1_2"/>
    <property type="match status" value="4"/>
</dbReference>
<dbReference type="PANTHER" id="PTHR45982:SF1">
    <property type="entry name" value="REGULATOR OF CHROMOSOME CONDENSATION"/>
    <property type="match status" value="1"/>
</dbReference>
<dbReference type="Proteomes" id="UP000650467">
    <property type="component" value="Unassembled WGS sequence"/>
</dbReference>
<dbReference type="InterPro" id="IPR036772">
    <property type="entry name" value="SRCR-like_dom_sf"/>
</dbReference>
<feature type="compositionally biased region" description="Pro residues" evidence="3">
    <location>
        <begin position="539"/>
        <end position="569"/>
    </location>
</feature>
<feature type="region of interest" description="Disordered" evidence="3">
    <location>
        <begin position="1683"/>
        <end position="1771"/>
    </location>
</feature>
<feature type="compositionally biased region" description="Pro residues" evidence="3">
    <location>
        <begin position="1690"/>
        <end position="1708"/>
    </location>
</feature>
<dbReference type="InterPro" id="IPR000408">
    <property type="entry name" value="Reg_chr_condens"/>
</dbReference>
<dbReference type="GO" id="GO:0016020">
    <property type="term" value="C:membrane"/>
    <property type="evidence" value="ECO:0007669"/>
    <property type="project" value="InterPro"/>
</dbReference>
<evidence type="ECO:0000313" key="7">
    <source>
        <dbReference type="Proteomes" id="UP000650467"/>
    </source>
</evidence>
<dbReference type="InterPro" id="IPR008752">
    <property type="entry name" value="Peptidase_M11"/>
</dbReference>
<keyword evidence="4" id="KW-0732">Signal</keyword>
<dbReference type="PROSITE" id="PS50287">
    <property type="entry name" value="SRCR_2"/>
    <property type="match status" value="1"/>
</dbReference>
<keyword evidence="7" id="KW-1185">Reference proteome</keyword>
<dbReference type="GO" id="GO:0005085">
    <property type="term" value="F:guanyl-nucleotide exchange factor activity"/>
    <property type="evidence" value="ECO:0007669"/>
    <property type="project" value="TreeGrafter"/>
</dbReference>
<feature type="chain" id="PRO_5032987326" description="SRCR domain-containing protein" evidence="4">
    <location>
        <begin position="31"/>
        <end position="2701"/>
    </location>
</feature>
<dbReference type="Gene3D" id="3.10.250.10">
    <property type="entry name" value="SRCR-like domain"/>
    <property type="match status" value="1"/>
</dbReference>